<comment type="similarity">
    <text evidence="2 15">Belongs to the Cob(I)alamin adenosyltransferase family.</text>
</comment>
<dbReference type="SUPFAM" id="SSF89028">
    <property type="entry name" value="Cobalamin adenosyltransferase-like"/>
    <property type="match status" value="1"/>
</dbReference>
<keyword evidence="9 15" id="KW-0067">ATP-binding</keyword>
<dbReference type="GO" id="GO:0008817">
    <property type="term" value="F:corrinoid adenosyltransferase activity"/>
    <property type="evidence" value="ECO:0007669"/>
    <property type="project" value="UniProtKB-UniRule"/>
</dbReference>
<evidence type="ECO:0000256" key="12">
    <source>
        <dbReference type="ARBA" id="ARBA00033354"/>
    </source>
</evidence>
<evidence type="ECO:0000256" key="14">
    <source>
        <dbReference type="ARBA" id="ARBA00048692"/>
    </source>
</evidence>
<comment type="catalytic activity">
    <reaction evidence="13 15">
        <text>2 cob(II)yrinate a,c diamide + reduced [electron-transfer flavoprotein] + 2 ATP = 2 adenosylcob(III)yrinate a,c-diamide + 2 triphosphate + oxidized [electron-transfer flavoprotein] + 3 H(+)</text>
        <dbReference type="Rhea" id="RHEA:11528"/>
        <dbReference type="Rhea" id="RHEA-COMP:10685"/>
        <dbReference type="Rhea" id="RHEA-COMP:10686"/>
        <dbReference type="ChEBI" id="CHEBI:15378"/>
        <dbReference type="ChEBI" id="CHEBI:18036"/>
        <dbReference type="ChEBI" id="CHEBI:30616"/>
        <dbReference type="ChEBI" id="CHEBI:57692"/>
        <dbReference type="ChEBI" id="CHEBI:58307"/>
        <dbReference type="ChEBI" id="CHEBI:58503"/>
        <dbReference type="ChEBI" id="CHEBI:58537"/>
        <dbReference type="EC" id="2.5.1.17"/>
    </reaction>
</comment>
<dbReference type="UniPathway" id="UPA00148">
    <property type="reaction ID" value="UER00233"/>
</dbReference>
<name>A0A2T4Z6K1_9BACL</name>
<reference evidence="17 18" key="1">
    <citation type="submission" date="2018-04" db="EMBL/GenBank/DDBJ databases">
        <title>Genomic Encyclopedia of Archaeal and Bacterial Type Strains, Phase II (KMG-II): from individual species to whole genera.</title>
        <authorList>
            <person name="Goeker M."/>
        </authorList>
    </citation>
    <scope>NUCLEOTIDE SEQUENCE [LARGE SCALE GENOMIC DNA]</scope>
    <source>
        <strain evidence="17 18">DSM 45169</strain>
    </source>
</reference>
<dbReference type="EC" id="2.5.1.17" evidence="4 15"/>
<evidence type="ECO:0000256" key="9">
    <source>
        <dbReference type="ARBA" id="ARBA00022840"/>
    </source>
</evidence>
<gene>
    <name evidence="17" type="ORF">C8J48_0062</name>
</gene>
<evidence type="ECO:0000313" key="18">
    <source>
        <dbReference type="Proteomes" id="UP000241639"/>
    </source>
</evidence>
<feature type="domain" description="Cobalamin adenosyltransferase-like" evidence="16">
    <location>
        <begin position="3"/>
        <end position="165"/>
    </location>
</feature>
<comment type="caution">
    <text evidence="17">The sequence shown here is derived from an EMBL/GenBank/DDBJ whole genome shotgun (WGS) entry which is preliminary data.</text>
</comment>
<dbReference type="PANTHER" id="PTHR12213">
    <property type="entry name" value="CORRINOID ADENOSYLTRANSFERASE"/>
    <property type="match status" value="1"/>
</dbReference>
<evidence type="ECO:0000256" key="4">
    <source>
        <dbReference type="ARBA" id="ARBA00012454"/>
    </source>
</evidence>
<dbReference type="Proteomes" id="UP000241639">
    <property type="component" value="Unassembled WGS sequence"/>
</dbReference>
<dbReference type="Gene3D" id="1.20.1200.10">
    <property type="entry name" value="Cobalamin adenosyltransferase-like"/>
    <property type="match status" value="1"/>
</dbReference>
<keyword evidence="8 15" id="KW-0547">Nucleotide-binding</keyword>
<evidence type="ECO:0000256" key="8">
    <source>
        <dbReference type="ARBA" id="ARBA00022741"/>
    </source>
</evidence>
<evidence type="ECO:0000256" key="10">
    <source>
        <dbReference type="ARBA" id="ARBA00031529"/>
    </source>
</evidence>
<keyword evidence="6 15" id="KW-0169">Cobalamin biosynthesis</keyword>
<accession>A0A2T4Z6K1</accession>
<organism evidence="17 18">
    <name type="scientific">Desmospora activa DSM 45169</name>
    <dbReference type="NCBI Taxonomy" id="1121389"/>
    <lineage>
        <taxon>Bacteria</taxon>
        <taxon>Bacillati</taxon>
        <taxon>Bacillota</taxon>
        <taxon>Bacilli</taxon>
        <taxon>Bacillales</taxon>
        <taxon>Thermoactinomycetaceae</taxon>
        <taxon>Desmospora</taxon>
    </lineage>
</organism>
<protein>
    <recommendedName>
        <fullName evidence="5 15">Corrinoid adenosyltransferase</fullName>
        <ecNumber evidence="4 15">2.5.1.17</ecNumber>
    </recommendedName>
    <alternativeName>
        <fullName evidence="10 15">Cob(II)alamin adenosyltransferase</fullName>
    </alternativeName>
    <alternativeName>
        <fullName evidence="12 15">Cob(II)yrinic acid a,c-diamide adenosyltransferase</fullName>
    </alternativeName>
    <alternativeName>
        <fullName evidence="11 15">Cobinamide/cobalamin adenosyltransferase</fullName>
    </alternativeName>
</protein>
<dbReference type="GO" id="GO:0005524">
    <property type="term" value="F:ATP binding"/>
    <property type="evidence" value="ECO:0007669"/>
    <property type="project" value="UniProtKB-UniRule"/>
</dbReference>
<comment type="catalytic activity">
    <reaction evidence="14 15">
        <text>2 cob(II)alamin + reduced [electron-transfer flavoprotein] + 2 ATP = 2 adenosylcob(III)alamin + 2 triphosphate + oxidized [electron-transfer flavoprotein] + 3 H(+)</text>
        <dbReference type="Rhea" id="RHEA:28671"/>
        <dbReference type="Rhea" id="RHEA-COMP:10685"/>
        <dbReference type="Rhea" id="RHEA-COMP:10686"/>
        <dbReference type="ChEBI" id="CHEBI:15378"/>
        <dbReference type="ChEBI" id="CHEBI:16304"/>
        <dbReference type="ChEBI" id="CHEBI:18036"/>
        <dbReference type="ChEBI" id="CHEBI:18408"/>
        <dbReference type="ChEBI" id="CHEBI:30616"/>
        <dbReference type="ChEBI" id="CHEBI:57692"/>
        <dbReference type="ChEBI" id="CHEBI:58307"/>
        <dbReference type="EC" id="2.5.1.17"/>
    </reaction>
</comment>
<evidence type="ECO:0000256" key="11">
    <source>
        <dbReference type="ARBA" id="ARBA00033334"/>
    </source>
</evidence>
<dbReference type="EMBL" id="PZZP01000001">
    <property type="protein sequence ID" value="PTM57514.1"/>
    <property type="molecule type" value="Genomic_DNA"/>
</dbReference>
<comment type="pathway">
    <text evidence="1 15">Cofactor biosynthesis; adenosylcobalamin biosynthesis; adenosylcobalamin from cob(II)yrinate a,c-diamide: step 2/7.</text>
</comment>
<evidence type="ECO:0000256" key="3">
    <source>
        <dbReference type="ARBA" id="ARBA00011233"/>
    </source>
</evidence>
<dbReference type="RefSeq" id="WP_107724412.1">
    <property type="nucleotide sequence ID" value="NZ_PZZP01000001.1"/>
</dbReference>
<dbReference type="GO" id="GO:0009236">
    <property type="term" value="P:cobalamin biosynthetic process"/>
    <property type="evidence" value="ECO:0007669"/>
    <property type="project" value="UniProtKB-UniRule"/>
</dbReference>
<keyword evidence="18" id="KW-1185">Reference proteome</keyword>
<proteinExistence type="inferred from homology"/>
<dbReference type="NCBIfam" id="TIGR00636">
    <property type="entry name" value="PduO_Nterm"/>
    <property type="match status" value="1"/>
</dbReference>
<evidence type="ECO:0000256" key="5">
    <source>
        <dbReference type="ARBA" id="ARBA00020963"/>
    </source>
</evidence>
<evidence type="ECO:0000256" key="2">
    <source>
        <dbReference type="ARBA" id="ARBA00007487"/>
    </source>
</evidence>
<evidence type="ECO:0000256" key="7">
    <source>
        <dbReference type="ARBA" id="ARBA00022679"/>
    </source>
</evidence>
<evidence type="ECO:0000259" key="16">
    <source>
        <dbReference type="Pfam" id="PF01923"/>
    </source>
</evidence>
<evidence type="ECO:0000256" key="15">
    <source>
        <dbReference type="RuleBase" id="RU366026"/>
    </source>
</evidence>
<dbReference type="InterPro" id="IPR029499">
    <property type="entry name" value="PduO-typ"/>
</dbReference>
<dbReference type="AlphaFoldDB" id="A0A2T4Z6K1"/>
<dbReference type="PANTHER" id="PTHR12213:SF0">
    <property type="entry name" value="CORRINOID ADENOSYLTRANSFERASE MMAB"/>
    <property type="match status" value="1"/>
</dbReference>
<keyword evidence="7 15" id="KW-0808">Transferase</keyword>
<dbReference type="Pfam" id="PF01923">
    <property type="entry name" value="Cob_adeno_trans"/>
    <property type="match status" value="1"/>
</dbReference>
<dbReference type="InterPro" id="IPR036451">
    <property type="entry name" value="CblAdoTrfase-like_sf"/>
</dbReference>
<dbReference type="OrthoDB" id="9778896at2"/>
<dbReference type="InterPro" id="IPR016030">
    <property type="entry name" value="CblAdoTrfase-like"/>
</dbReference>
<sequence length="185" mass="21122">MRLYTRTGDAGQTSVVGGRVDKDDIRVEAYGTTDEVNAFVSEAIIRMDPQRHGDMIRDLTEIQHELFDVGGDLAQAGRKRQYKVSAEMVEHLEKWIDRYNEEAPEIQRFILPGGSSLSSALHVCRVLTRRAERRVVSLAKEQETNDEVRRYLNRLSDFFFAVARAANARDGVDDVEYKRGGQVFR</sequence>
<evidence type="ECO:0000313" key="17">
    <source>
        <dbReference type="EMBL" id="PTM57514.1"/>
    </source>
</evidence>
<dbReference type="FunFam" id="1.20.1200.10:FF:000001">
    <property type="entry name" value="Cob(I)yrinic acid a,c-diamide adenosyltransferase"/>
    <property type="match status" value="1"/>
</dbReference>
<comment type="subunit">
    <text evidence="3">Homotrimer.</text>
</comment>
<evidence type="ECO:0000256" key="13">
    <source>
        <dbReference type="ARBA" id="ARBA00048555"/>
    </source>
</evidence>
<evidence type="ECO:0000256" key="1">
    <source>
        <dbReference type="ARBA" id="ARBA00005121"/>
    </source>
</evidence>
<evidence type="ECO:0000256" key="6">
    <source>
        <dbReference type="ARBA" id="ARBA00022573"/>
    </source>
</evidence>